<dbReference type="GeneID" id="40333621"/>
<dbReference type="Proteomes" id="UP000283634">
    <property type="component" value="Unassembled WGS sequence"/>
</dbReference>
<dbReference type="EMBL" id="MKGL01000643">
    <property type="protein sequence ID" value="RNE96780.1"/>
    <property type="molecule type" value="Genomic_DNA"/>
</dbReference>
<dbReference type="RefSeq" id="XP_029233827.1">
    <property type="nucleotide sequence ID" value="XM_029386356.1"/>
</dbReference>
<keyword evidence="2" id="KW-1185">Reference proteome</keyword>
<reference evidence="1 2" key="1">
    <citation type="journal article" date="2018" name="BMC Genomics">
        <title>Genomic comparison of Trypanosoma conorhini and Trypanosoma rangeli to Trypanosoma cruzi strains of high and low virulence.</title>
        <authorList>
            <person name="Bradwell K.R."/>
            <person name="Koparde V.N."/>
            <person name="Matveyev A.V."/>
            <person name="Serrano M.G."/>
            <person name="Alves J.M."/>
            <person name="Parikh H."/>
            <person name="Huang B."/>
            <person name="Lee V."/>
            <person name="Espinosa-Alvarez O."/>
            <person name="Ortiz P.A."/>
            <person name="Costa-Martins A.G."/>
            <person name="Teixeira M.M."/>
            <person name="Buck G.A."/>
        </authorList>
    </citation>
    <scope>NUCLEOTIDE SEQUENCE [LARGE SCALE GENOMIC DNA]</scope>
    <source>
        <strain evidence="1 2">AM80</strain>
    </source>
</reference>
<dbReference type="AlphaFoldDB" id="A0A422MUA7"/>
<name>A0A422MUA7_TRYRA</name>
<evidence type="ECO:0000313" key="1">
    <source>
        <dbReference type="EMBL" id="RNE96780.1"/>
    </source>
</evidence>
<proteinExistence type="predicted"/>
<organism evidence="1 2">
    <name type="scientific">Trypanosoma rangeli</name>
    <dbReference type="NCBI Taxonomy" id="5698"/>
    <lineage>
        <taxon>Eukaryota</taxon>
        <taxon>Discoba</taxon>
        <taxon>Euglenozoa</taxon>
        <taxon>Kinetoplastea</taxon>
        <taxon>Metakinetoplastina</taxon>
        <taxon>Trypanosomatida</taxon>
        <taxon>Trypanosomatidae</taxon>
        <taxon>Trypanosoma</taxon>
        <taxon>Herpetosoma</taxon>
    </lineage>
</organism>
<protein>
    <submittedName>
        <fullName evidence="1">Uncharacterized protein</fullName>
    </submittedName>
</protein>
<accession>A0A422MUA7</accession>
<evidence type="ECO:0000313" key="2">
    <source>
        <dbReference type="Proteomes" id="UP000283634"/>
    </source>
</evidence>
<comment type="caution">
    <text evidence="1">The sequence shown here is derived from an EMBL/GenBank/DDBJ whole genome shotgun (WGS) entry which is preliminary data.</text>
</comment>
<sequence length="137" mass="15075">MWVVYVSNVLKAPDGCHTGVRCGILRCVRSVACEHSRRSRPWQISSPSAPTLCEMCECVVLLLLFLCWAGSRQVWHEFVFHGAIRGARALCCAVVVPSGSPGDDAVVYCVSAPVRYPFCVMISLTECTFFDARCAVK</sequence>
<gene>
    <name evidence="1" type="ORF">TraAM80_09688</name>
</gene>